<keyword evidence="2" id="KW-1185">Reference proteome</keyword>
<evidence type="ECO:0000313" key="2">
    <source>
        <dbReference type="Proteomes" id="UP000789920"/>
    </source>
</evidence>
<sequence>MSSRKNNKVSSKKKGNSNSASIEADQEEEQAINQTKSVFGMMLLSSKSNKTTSIIEGSKPSAKRQKPLSSAFEEEELFNDEEMPHTSQLSQDSGTSRDPLSMSLDEHEFAHYLPAEKKNLTTDDFNYSINVLDQKINSLYQLCRLILNQQKEMSKQIQKLIAFDDLSDGFWRMAYKEVAKELIPVNLYPSPKEYRVALENFLAEHTDHFIDTIGRTSTIRNAAFTVLNIERVDNNISTTRLSVWKASEETRTAYDSLFENDELITSICLLAFKQFCGKTIPLMHCAYTMSICDILLNPKGSSIKCTDKSITRRVHVFMESYETNQPISQEKYAEIARIEEEAEATRKAKKRSK</sequence>
<proteinExistence type="predicted"/>
<evidence type="ECO:0000313" key="1">
    <source>
        <dbReference type="EMBL" id="CAG8658849.1"/>
    </source>
</evidence>
<gene>
    <name evidence="1" type="ORF">RPERSI_LOCUS8188</name>
</gene>
<feature type="non-terminal residue" evidence="1">
    <location>
        <position position="353"/>
    </location>
</feature>
<organism evidence="1 2">
    <name type="scientific">Racocetra persica</name>
    <dbReference type="NCBI Taxonomy" id="160502"/>
    <lineage>
        <taxon>Eukaryota</taxon>
        <taxon>Fungi</taxon>
        <taxon>Fungi incertae sedis</taxon>
        <taxon>Mucoromycota</taxon>
        <taxon>Glomeromycotina</taxon>
        <taxon>Glomeromycetes</taxon>
        <taxon>Diversisporales</taxon>
        <taxon>Gigasporaceae</taxon>
        <taxon>Racocetra</taxon>
    </lineage>
</organism>
<dbReference type="Proteomes" id="UP000789920">
    <property type="component" value="Unassembled WGS sequence"/>
</dbReference>
<name>A0ACA9NJ63_9GLOM</name>
<protein>
    <submittedName>
        <fullName evidence="1">5054_t:CDS:1</fullName>
    </submittedName>
</protein>
<comment type="caution">
    <text evidence="1">The sequence shown here is derived from an EMBL/GenBank/DDBJ whole genome shotgun (WGS) entry which is preliminary data.</text>
</comment>
<accession>A0ACA9NJ63</accession>
<dbReference type="EMBL" id="CAJVQC010014608">
    <property type="protein sequence ID" value="CAG8658849.1"/>
    <property type="molecule type" value="Genomic_DNA"/>
</dbReference>
<reference evidence="1" key="1">
    <citation type="submission" date="2021-06" db="EMBL/GenBank/DDBJ databases">
        <authorList>
            <person name="Kallberg Y."/>
            <person name="Tangrot J."/>
            <person name="Rosling A."/>
        </authorList>
    </citation>
    <scope>NUCLEOTIDE SEQUENCE</scope>
    <source>
        <strain evidence="1">MA461A</strain>
    </source>
</reference>